<feature type="binding site" evidence="8">
    <location>
        <begin position="607"/>
        <end position="608"/>
    </location>
    <ligand>
        <name>FAD</name>
        <dbReference type="ChEBI" id="CHEBI:57692"/>
    </ligand>
</feature>
<evidence type="ECO:0000313" key="12">
    <source>
        <dbReference type="Proteomes" id="UP000077266"/>
    </source>
</evidence>
<feature type="binding site" evidence="8">
    <location>
        <position position="256"/>
    </location>
    <ligand>
        <name>FAD</name>
        <dbReference type="ChEBI" id="CHEBI:57692"/>
    </ligand>
</feature>
<keyword evidence="4 9" id="KW-0732">Signal</keyword>
<reference evidence="11 12" key="1">
    <citation type="journal article" date="2016" name="Mol. Biol. Evol.">
        <title>Comparative Genomics of Early-Diverging Mushroom-Forming Fungi Provides Insights into the Origins of Lignocellulose Decay Capabilities.</title>
        <authorList>
            <person name="Nagy L.G."/>
            <person name="Riley R."/>
            <person name="Tritt A."/>
            <person name="Adam C."/>
            <person name="Daum C."/>
            <person name="Floudas D."/>
            <person name="Sun H."/>
            <person name="Yadav J.S."/>
            <person name="Pangilinan J."/>
            <person name="Larsson K.H."/>
            <person name="Matsuura K."/>
            <person name="Barry K."/>
            <person name="Labutti K."/>
            <person name="Kuo R."/>
            <person name="Ohm R.A."/>
            <person name="Bhattacharya S.S."/>
            <person name="Shirouzu T."/>
            <person name="Yoshinaga Y."/>
            <person name="Martin F.M."/>
            <person name="Grigoriev I.V."/>
            <person name="Hibbett D.S."/>
        </authorList>
    </citation>
    <scope>NUCLEOTIDE SEQUENCE [LARGE SCALE GENOMIC DNA]</scope>
    <source>
        <strain evidence="11 12">HHB12029</strain>
    </source>
</reference>
<evidence type="ECO:0000259" key="10">
    <source>
        <dbReference type="PROSITE" id="PS00624"/>
    </source>
</evidence>
<comment type="similarity">
    <text evidence="2">Belongs to the GMC oxidoreductase family.</text>
</comment>
<dbReference type="SUPFAM" id="SSF51905">
    <property type="entry name" value="FAD/NAD(P)-binding domain"/>
    <property type="match status" value="1"/>
</dbReference>
<feature type="active site" description="Proton acceptor" evidence="7">
    <location>
        <position position="606"/>
    </location>
</feature>
<dbReference type="Pfam" id="PF05199">
    <property type="entry name" value="GMC_oxred_C"/>
    <property type="match status" value="1"/>
</dbReference>
<dbReference type="AlphaFoldDB" id="A0A165EE39"/>
<dbReference type="InParanoid" id="A0A165EE39"/>
<organism evidence="11 12">
    <name type="scientific">Exidia glandulosa HHB12029</name>
    <dbReference type="NCBI Taxonomy" id="1314781"/>
    <lineage>
        <taxon>Eukaryota</taxon>
        <taxon>Fungi</taxon>
        <taxon>Dikarya</taxon>
        <taxon>Basidiomycota</taxon>
        <taxon>Agaricomycotina</taxon>
        <taxon>Agaricomycetes</taxon>
        <taxon>Auriculariales</taxon>
        <taxon>Exidiaceae</taxon>
        <taxon>Exidia</taxon>
    </lineage>
</organism>
<dbReference type="InterPro" id="IPR000172">
    <property type="entry name" value="GMC_OxRdtase_N"/>
</dbReference>
<evidence type="ECO:0000256" key="6">
    <source>
        <dbReference type="ARBA" id="ARBA00023002"/>
    </source>
</evidence>
<keyword evidence="12" id="KW-1185">Reference proteome</keyword>
<evidence type="ECO:0000256" key="7">
    <source>
        <dbReference type="PIRSR" id="PIRSR000137-1"/>
    </source>
</evidence>
<dbReference type="InterPro" id="IPR036188">
    <property type="entry name" value="FAD/NAD-bd_sf"/>
</dbReference>
<gene>
    <name evidence="11" type="ORF">EXIGLDRAFT_652941</name>
</gene>
<dbReference type="Gene3D" id="3.30.560.10">
    <property type="entry name" value="Glucose Oxidase, domain 3"/>
    <property type="match status" value="1"/>
</dbReference>
<dbReference type="InterPro" id="IPR007867">
    <property type="entry name" value="GMC_OxRtase_C"/>
</dbReference>
<feature type="active site" description="Proton donor" evidence="7">
    <location>
        <position position="563"/>
    </location>
</feature>
<sequence>MRRSLIVAPFASSVLAAATVTPSPAYDYVIIGGGTAGLTVADRLTEDPHVKVAVLEAGQNAENFQEVVIPGLIFTGQSIGGVLDWQYTTVPQANFNGRQLLIHAGKALGGSSVTNALIFHRAQKEQYDAWGSLNNDPSWNFNGLLPYFKKSEHVYKPNKYQSETGAILNLPFRGTKGPVQVGYGNFEYPQSNLWRTVAAKLGFVRGTDGTDGETNNVVVTTDSIDPRNNTRCSSACAHYTPFFKRPNFTVMTNVTVTRILWKDTAKGKDAVADGVEYIDLQGKVHTVSVNHEVIVSAGTLGSPKVLELSGVGNSTILKAAGVKTVVSLPSVGENLSDHVHSWANAFAVNVTYTADILAANPTFFNEQLEIWKRNRTGLLSNAPASLTLTSPTDVFTRQALSPLLSSAQSKLTFYANQFSNGNAALAKGIIAQHTASLKMWSSNTERLSEINFQPGYLGPTPQDQRPQGANFSTVNAAFDAPLSRGRVHITSSNVSVPPAVDPAYWSHPLDVAAHVKSVQLARKFLTTPPMNTIYGGEFEPGLDKKTDADVEAWLRSVAASDFHPMGSNVMLPKELGGVVDTQLRVYGTRNVRVVDASIFPLPISAHPQASVYAVAEKAADMIKKGVSNTEL</sequence>
<dbReference type="OrthoDB" id="269227at2759"/>
<dbReference type="GO" id="GO:0050660">
    <property type="term" value="F:flavin adenine dinucleotide binding"/>
    <property type="evidence" value="ECO:0007669"/>
    <property type="project" value="InterPro"/>
</dbReference>
<keyword evidence="5 8" id="KW-0274">FAD</keyword>
<keyword evidence="3" id="KW-0285">Flavoprotein</keyword>
<evidence type="ECO:0000256" key="8">
    <source>
        <dbReference type="PIRSR" id="PIRSR000137-2"/>
    </source>
</evidence>
<dbReference type="InterPro" id="IPR012132">
    <property type="entry name" value="GMC_OxRdtase"/>
</dbReference>
<evidence type="ECO:0000313" key="11">
    <source>
        <dbReference type="EMBL" id="KZV86724.1"/>
    </source>
</evidence>
<evidence type="ECO:0000256" key="4">
    <source>
        <dbReference type="ARBA" id="ARBA00022729"/>
    </source>
</evidence>
<feature type="domain" description="Glucose-methanol-choline oxidoreductase N-terminal" evidence="10">
    <location>
        <begin position="298"/>
        <end position="312"/>
    </location>
</feature>
<dbReference type="Proteomes" id="UP000077266">
    <property type="component" value="Unassembled WGS sequence"/>
</dbReference>
<dbReference type="Gene3D" id="3.50.50.60">
    <property type="entry name" value="FAD/NAD(P)-binding domain"/>
    <property type="match status" value="1"/>
</dbReference>
<dbReference type="SUPFAM" id="SSF54373">
    <property type="entry name" value="FAD-linked reductases, C-terminal domain"/>
    <property type="match status" value="1"/>
</dbReference>
<dbReference type="PIRSF" id="PIRSF000137">
    <property type="entry name" value="Alcohol_oxidase"/>
    <property type="match status" value="1"/>
</dbReference>
<dbReference type="PANTHER" id="PTHR11552">
    <property type="entry name" value="GLUCOSE-METHANOL-CHOLINE GMC OXIDOREDUCTASE"/>
    <property type="match status" value="1"/>
</dbReference>
<evidence type="ECO:0000256" key="5">
    <source>
        <dbReference type="ARBA" id="ARBA00022827"/>
    </source>
</evidence>
<evidence type="ECO:0000256" key="3">
    <source>
        <dbReference type="ARBA" id="ARBA00022630"/>
    </source>
</evidence>
<feature type="signal peptide" evidence="9">
    <location>
        <begin position="1"/>
        <end position="16"/>
    </location>
</feature>
<dbReference type="PANTHER" id="PTHR11552:SF201">
    <property type="entry name" value="GLUCOSE-METHANOL-CHOLINE OXIDOREDUCTASE N-TERMINAL DOMAIN-CONTAINING PROTEIN"/>
    <property type="match status" value="1"/>
</dbReference>
<dbReference type="EMBL" id="KV426147">
    <property type="protein sequence ID" value="KZV86724.1"/>
    <property type="molecule type" value="Genomic_DNA"/>
</dbReference>
<proteinExistence type="inferred from homology"/>
<dbReference type="PROSITE" id="PS00624">
    <property type="entry name" value="GMC_OXRED_2"/>
    <property type="match status" value="1"/>
</dbReference>
<name>A0A165EE39_EXIGL</name>
<dbReference type="Pfam" id="PF00732">
    <property type="entry name" value="GMC_oxred_N"/>
    <property type="match status" value="1"/>
</dbReference>
<feature type="chain" id="PRO_5007857135" evidence="9">
    <location>
        <begin position="17"/>
        <end position="631"/>
    </location>
</feature>
<evidence type="ECO:0000256" key="2">
    <source>
        <dbReference type="ARBA" id="ARBA00010790"/>
    </source>
</evidence>
<dbReference type="GO" id="GO:0016614">
    <property type="term" value="F:oxidoreductase activity, acting on CH-OH group of donors"/>
    <property type="evidence" value="ECO:0007669"/>
    <property type="project" value="InterPro"/>
</dbReference>
<evidence type="ECO:0000256" key="9">
    <source>
        <dbReference type="SAM" id="SignalP"/>
    </source>
</evidence>
<protein>
    <submittedName>
        <fullName evidence="11">Alcohol oxidase</fullName>
    </submittedName>
</protein>
<evidence type="ECO:0000256" key="1">
    <source>
        <dbReference type="ARBA" id="ARBA00001974"/>
    </source>
</evidence>
<accession>A0A165EE39</accession>
<comment type="cofactor">
    <cofactor evidence="1 8">
        <name>FAD</name>
        <dbReference type="ChEBI" id="CHEBI:57692"/>
    </cofactor>
</comment>
<dbReference type="STRING" id="1314781.A0A165EE39"/>
<keyword evidence="6" id="KW-0560">Oxidoreductase</keyword>